<dbReference type="EMBL" id="VORB01000010">
    <property type="protein sequence ID" value="TXC76230.1"/>
    <property type="molecule type" value="Genomic_DNA"/>
</dbReference>
<accession>A0A5C6UUD1</accession>
<organism evidence="1 2">
    <name type="scientific">Luteibaculum oceani</name>
    <dbReference type="NCBI Taxonomy" id="1294296"/>
    <lineage>
        <taxon>Bacteria</taxon>
        <taxon>Pseudomonadati</taxon>
        <taxon>Bacteroidota</taxon>
        <taxon>Flavobacteriia</taxon>
        <taxon>Flavobacteriales</taxon>
        <taxon>Luteibaculaceae</taxon>
        <taxon>Luteibaculum</taxon>
    </lineage>
</organism>
<dbReference type="PROSITE" id="PS51257">
    <property type="entry name" value="PROKAR_LIPOPROTEIN"/>
    <property type="match status" value="1"/>
</dbReference>
<gene>
    <name evidence="1" type="ORF">FRX97_10815</name>
</gene>
<protein>
    <submittedName>
        <fullName evidence="1">Uncharacterized protein</fullName>
    </submittedName>
</protein>
<keyword evidence="2" id="KW-1185">Reference proteome</keyword>
<comment type="caution">
    <text evidence="1">The sequence shown here is derived from an EMBL/GenBank/DDBJ whole genome shotgun (WGS) entry which is preliminary data.</text>
</comment>
<name>A0A5C6UUD1_9FLAO</name>
<dbReference type="Proteomes" id="UP000321168">
    <property type="component" value="Unassembled WGS sequence"/>
</dbReference>
<reference evidence="1 2" key="1">
    <citation type="submission" date="2019-08" db="EMBL/GenBank/DDBJ databases">
        <title>Genome of Luteibaculum oceani JCM 18817.</title>
        <authorList>
            <person name="Bowman J.P."/>
        </authorList>
    </citation>
    <scope>NUCLEOTIDE SEQUENCE [LARGE SCALE GENOMIC DNA]</scope>
    <source>
        <strain evidence="1 2">JCM 18817</strain>
    </source>
</reference>
<dbReference type="AlphaFoldDB" id="A0A5C6UUD1"/>
<evidence type="ECO:0000313" key="2">
    <source>
        <dbReference type="Proteomes" id="UP000321168"/>
    </source>
</evidence>
<dbReference type="RefSeq" id="WP_147015232.1">
    <property type="nucleotide sequence ID" value="NZ_VORB01000010.1"/>
</dbReference>
<evidence type="ECO:0000313" key="1">
    <source>
        <dbReference type="EMBL" id="TXC76230.1"/>
    </source>
</evidence>
<sequence>MNSSIKLLLVILSSVLLSCSLGKYKRPSQKYFHGYVNLETGEQVEGKIKIKPVYTRSLKIKPEGSKNKRKIPVSEIKDLKINLVRYGKIEINGQEKLLEMVAYGKVNLYAFDQYYKNEIRTFYYFENENGTVFQLNTDNYLEILSDHLTGVDEISDKLYYEEVEYNQIINLVRRYNQKVLTN</sequence>
<proteinExistence type="predicted"/>